<evidence type="ECO:0000313" key="2">
    <source>
        <dbReference type="EMBL" id="KAK3602283.1"/>
    </source>
</evidence>
<protein>
    <recommendedName>
        <fullName evidence="4">Secreted protein</fullName>
    </recommendedName>
</protein>
<feature type="chain" id="PRO_5042138694" description="Secreted protein" evidence="1">
    <location>
        <begin position="18"/>
        <end position="131"/>
    </location>
</feature>
<dbReference type="EMBL" id="JAEAOA010001335">
    <property type="protein sequence ID" value="KAK3602283.1"/>
    <property type="molecule type" value="Genomic_DNA"/>
</dbReference>
<sequence length="131" mass="14679">MSAYLRFTVLRMALVASQNSLLVQDDPRCTSSIPQPFLLGDTVLASLGAHYRGIPHHHQLMVLQLPLSHNMELHVAQHCRQRGSPHRIRLPILHEQLVSLRLGGWGPQTRYAPSQTNDQLPAILQPLGQAF</sequence>
<keyword evidence="1" id="KW-0732">Signal</keyword>
<accession>A0AAE0T2G5</accession>
<feature type="signal peptide" evidence="1">
    <location>
        <begin position="1"/>
        <end position="17"/>
    </location>
</feature>
<reference evidence="2" key="2">
    <citation type="journal article" date="2021" name="Genome Biol. Evol.">
        <title>Developing a high-quality reference genome for a parasitic bivalve with doubly uniparental inheritance (Bivalvia: Unionida).</title>
        <authorList>
            <person name="Smith C.H."/>
        </authorList>
    </citation>
    <scope>NUCLEOTIDE SEQUENCE</scope>
    <source>
        <strain evidence="2">CHS0354</strain>
        <tissue evidence="2">Mantle</tissue>
    </source>
</reference>
<evidence type="ECO:0008006" key="4">
    <source>
        <dbReference type="Google" id="ProtNLM"/>
    </source>
</evidence>
<proteinExistence type="predicted"/>
<comment type="caution">
    <text evidence="2">The sequence shown here is derived from an EMBL/GenBank/DDBJ whole genome shotgun (WGS) entry which is preliminary data.</text>
</comment>
<dbReference type="AlphaFoldDB" id="A0AAE0T2G5"/>
<evidence type="ECO:0000256" key="1">
    <source>
        <dbReference type="SAM" id="SignalP"/>
    </source>
</evidence>
<organism evidence="2 3">
    <name type="scientific">Potamilus streckersoni</name>
    <dbReference type="NCBI Taxonomy" id="2493646"/>
    <lineage>
        <taxon>Eukaryota</taxon>
        <taxon>Metazoa</taxon>
        <taxon>Spiralia</taxon>
        <taxon>Lophotrochozoa</taxon>
        <taxon>Mollusca</taxon>
        <taxon>Bivalvia</taxon>
        <taxon>Autobranchia</taxon>
        <taxon>Heteroconchia</taxon>
        <taxon>Palaeoheterodonta</taxon>
        <taxon>Unionida</taxon>
        <taxon>Unionoidea</taxon>
        <taxon>Unionidae</taxon>
        <taxon>Ambleminae</taxon>
        <taxon>Lampsilini</taxon>
        <taxon>Potamilus</taxon>
    </lineage>
</organism>
<reference evidence="2" key="1">
    <citation type="journal article" date="2021" name="Genome Biol. Evol.">
        <title>A High-Quality Reference Genome for a Parasitic Bivalve with Doubly Uniparental Inheritance (Bivalvia: Unionida).</title>
        <authorList>
            <person name="Smith C.H."/>
        </authorList>
    </citation>
    <scope>NUCLEOTIDE SEQUENCE</scope>
    <source>
        <strain evidence="2">CHS0354</strain>
    </source>
</reference>
<gene>
    <name evidence="2" type="ORF">CHS0354_022026</name>
</gene>
<reference evidence="2" key="3">
    <citation type="submission" date="2023-05" db="EMBL/GenBank/DDBJ databases">
        <authorList>
            <person name="Smith C.H."/>
        </authorList>
    </citation>
    <scope>NUCLEOTIDE SEQUENCE</scope>
    <source>
        <strain evidence="2">CHS0354</strain>
        <tissue evidence="2">Mantle</tissue>
    </source>
</reference>
<name>A0AAE0T2G5_9BIVA</name>
<dbReference type="Proteomes" id="UP001195483">
    <property type="component" value="Unassembled WGS sequence"/>
</dbReference>
<evidence type="ECO:0000313" key="3">
    <source>
        <dbReference type="Proteomes" id="UP001195483"/>
    </source>
</evidence>
<keyword evidence="3" id="KW-1185">Reference proteome</keyword>